<evidence type="ECO:0000313" key="1">
    <source>
        <dbReference type="EMBL" id="THG47337.1"/>
    </source>
</evidence>
<dbReference type="EMBL" id="SSTG01000097">
    <property type="protein sequence ID" value="THG47337.1"/>
    <property type="molecule type" value="Genomic_DNA"/>
</dbReference>
<dbReference type="Proteomes" id="UP000305401">
    <property type="component" value="Unassembled WGS sequence"/>
</dbReference>
<accession>A0AC61S4T4</accession>
<comment type="caution">
    <text evidence="1">The sequence shown here is derived from an EMBL/GenBank/DDBJ whole genome shotgun (WGS) entry which is preliminary data.</text>
</comment>
<sequence length="306" mass="34034">MNNRCFCALLLNVVLMCLGGTGTVLYAQVARHASLRLPVVPDSLTDTASRLTYVLEHYWDNMPWDDNGACADTTFVEQSMVDFLDLMSHADSTLATCAYAHFLDLLPKGMYGWLTDMTCEYLYTPDSPVYNTETFASAADAILAHRALDSYKLLVLKDRHASIMKNRVGHNAADFDLVTLDGERKRLYDAVAGSKRVLLLFYDPDCEVCAELEQRLALSDNVNAAIARKDLAIVAVDPFGTPEQQWREHASTLPRTWTVGYSPEGKVYEDEVYVISVAPVVYLLDGNMRVQVKDASGAQLASWLAQ</sequence>
<proteinExistence type="predicted"/>
<keyword evidence="2" id="KW-1185">Reference proteome</keyword>
<name>A0AC61S4T4_9BACT</name>
<evidence type="ECO:0000313" key="2">
    <source>
        <dbReference type="Proteomes" id="UP000305401"/>
    </source>
</evidence>
<protein>
    <submittedName>
        <fullName evidence="1">DUF5106 domain-containing protein</fullName>
    </submittedName>
</protein>
<organism evidence="1 2">
    <name type="scientific">Muribaculum caecicola</name>
    <dbReference type="NCBI Taxonomy" id="3038144"/>
    <lineage>
        <taxon>Bacteria</taxon>
        <taxon>Pseudomonadati</taxon>
        <taxon>Bacteroidota</taxon>
        <taxon>Bacteroidia</taxon>
        <taxon>Bacteroidales</taxon>
        <taxon>Muribaculaceae</taxon>
        <taxon>Muribaculum</taxon>
    </lineage>
</organism>
<gene>
    <name evidence="1" type="ORF">E5990_07765</name>
</gene>
<reference evidence="1" key="1">
    <citation type="submission" date="2019-04" db="EMBL/GenBank/DDBJ databases">
        <title>Microbes associate with the intestines of laboratory mice.</title>
        <authorList>
            <person name="Navarre W."/>
            <person name="Wong E."/>
            <person name="Huang K.C."/>
            <person name="Tropini C."/>
            <person name="Ng K."/>
            <person name="Yu B."/>
        </authorList>
    </citation>
    <scope>NUCLEOTIDE SEQUENCE</scope>
    <source>
        <strain evidence="1">NM86_A22</strain>
    </source>
</reference>